<accession>A0A9P5BVL9</accession>
<feature type="transmembrane region" description="Helical" evidence="6">
    <location>
        <begin position="133"/>
        <end position="153"/>
    </location>
</feature>
<reference evidence="8" key="1">
    <citation type="submission" date="2019-04" db="EMBL/GenBank/DDBJ databases">
        <title>Sequencing of skin fungus with MAO and IRED activity.</title>
        <authorList>
            <person name="Marsaioli A.J."/>
            <person name="Bonatto J.M.C."/>
            <person name="Reis Junior O."/>
        </authorList>
    </citation>
    <scope>NUCLEOTIDE SEQUENCE</scope>
    <source>
        <strain evidence="8">28M1</strain>
    </source>
</reference>
<evidence type="ECO:0000256" key="6">
    <source>
        <dbReference type="SAM" id="Phobius"/>
    </source>
</evidence>
<evidence type="ECO:0000313" key="9">
    <source>
        <dbReference type="Proteomes" id="UP000758155"/>
    </source>
</evidence>
<keyword evidence="4 6" id="KW-0472">Membrane</keyword>
<dbReference type="Proteomes" id="UP000758155">
    <property type="component" value="Unassembled WGS sequence"/>
</dbReference>
<comment type="subcellular location">
    <subcellularLocation>
        <location evidence="1">Membrane</location>
        <topology evidence="1">Multi-pass membrane protein</topology>
    </subcellularLocation>
</comment>
<evidence type="ECO:0000259" key="7">
    <source>
        <dbReference type="Pfam" id="PF20684"/>
    </source>
</evidence>
<evidence type="ECO:0000256" key="1">
    <source>
        <dbReference type="ARBA" id="ARBA00004141"/>
    </source>
</evidence>
<evidence type="ECO:0000256" key="4">
    <source>
        <dbReference type="ARBA" id="ARBA00023136"/>
    </source>
</evidence>
<evidence type="ECO:0000313" key="8">
    <source>
        <dbReference type="EMBL" id="KAF3031366.1"/>
    </source>
</evidence>
<dbReference type="InterPro" id="IPR052337">
    <property type="entry name" value="SAT4-like"/>
</dbReference>
<keyword evidence="9" id="KW-1185">Reference proteome</keyword>
<proteinExistence type="inferred from homology"/>
<dbReference type="PANTHER" id="PTHR33048">
    <property type="entry name" value="PTH11-LIKE INTEGRAL MEMBRANE PROTEIN (AFU_ORTHOLOGUE AFUA_5G11245)"/>
    <property type="match status" value="1"/>
</dbReference>
<dbReference type="PANTHER" id="PTHR33048:SF163">
    <property type="entry name" value="INTEGRAL MEMBRANE PROTEIN (AFU_ORTHOLOGUE AFUA_8G05510)"/>
    <property type="match status" value="1"/>
</dbReference>
<feature type="transmembrane region" description="Helical" evidence="6">
    <location>
        <begin position="54"/>
        <end position="76"/>
    </location>
</feature>
<dbReference type="AlphaFoldDB" id="A0A9P5BVL9"/>
<comment type="similarity">
    <text evidence="5">Belongs to the SAT4 family.</text>
</comment>
<dbReference type="EMBL" id="SWKV01000156">
    <property type="protein sequence ID" value="KAF3031366.1"/>
    <property type="molecule type" value="Genomic_DNA"/>
</dbReference>
<gene>
    <name evidence="8" type="ORF">E8E12_001204</name>
</gene>
<name>A0A9P5BVL9_9PLEO</name>
<evidence type="ECO:0000256" key="5">
    <source>
        <dbReference type="ARBA" id="ARBA00038359"/>
    </source>
</evidence>
<feature type="transmembrane region" description="Helical" evidence="6">
    <location>
        <begin position="165"/>
        <end position="186"/>
    </location>
</feature>
<evidence type="ECO:0000256" key="2">
    <source>
        <dbReference type="ARBA" id="ARBA00022692"/>
    </source>
</evidence>
<keyword evidence="2 6" id="KW-0812">Transmembrane</keyword>
<dbReference type="Pfam" id="PF20684">
    <property type="entry name" value="Fung_rhodopsin"/>
    <property type="match status" value="1"/>
</dbReference>
<feature type="transmembrane region" description="Helical" evidence="6">
    <location>
        <begin position="83"/>
        <end position="103"/>
    </location>
</feature>
<evidence type="ECO:0000256" key="3">
    <source>
        <dbReference type="ARBA" id="ARBA00022989"/>
    </source>
</evidence>
<comment type="caution">
    <text evidence="8">The sequence shown here is derived from an EMBL/GenBank/DDBJ whole genome shotgun (WGS) entry which is preliminary data.</text>
</comment>
<feature type="domain" description="Rhodopsin" evidence="7">
    <location>
        <begin position="2"/>
        <end position="229"/>
    </location>
</feature>
<dbReference type="GO" id="GO:0016020">
    <property type="term" value="C:membrane"/>
    <property type="evidence" value="ECO:0007669"/>
    <property type="project" value="UniProtKB-SubCell"/>
</dbReference>
<keyword evidence="3 6" id="KW-1133">Transmembrane helix</keyword>
<organism evidence="8 9">
    <name type="scientific">Didymella heteroderae</name>
    <dbReference type="NCBI Taxonomy" id="1769908"/>
    <lineage>
        <taxon>Eukaryota</taxon>
        <taxon>Fungi</taxon>
        <taxon>Dikarya</taxon>
        <taxon>Ascomycota</taxon>
        <taxon>Pezizomycotina</taxon>
        <taxon>Dothideomycetes</taxon>
        <taxon>Pleosporomycetidae</taxon>
        <taxon>Pleosporales</taxon>
        <taxon>Pleosporineae</taxon>
        <taxon>Didymellaceae</taxon>
        <taxon>Didymella</taxon>
    </lineage>
</organism>
<dbReference type="InterPro" id="IPR049326">
    <property type="entry name" value="Rhodopsin_dom_fungi"/>
</dbReference>
<dbReference type="OrthoDB" id="4682787at2759"/>
<protein>
    <recommendedName>
        <fullName evidence="7">Rhodopsin domain-containing protein</fullName>
    </recommendedName>
</protein>
<sequence>MSDCLIAFAQACALVGTTFGFISAWKGAGKHAWDPSLTTDDLTKYLQYLWFSQYFNLTAMVALKLSISAFMLGFNFSKIYRRLIWATVVTLVALNVVFPYIILFGECRPIAKHWDPKLPGYCWGPTPRTISGYLGAGSNIVSDLFYTCAPLVYIRNVQLTKRAKWGLRVVFSLGLITTVISTVKLYEIKALNETTDASYESINLSVLSVTEVFVGTLTASLPPLRLFFEKLLDIVLARFGLRTPAGPHTDSYVLPNILSTQVTDRANKKQLPRDSDDDSQKNMIMLGAITRTDQIIVRVEAAEGTPDHSNHLQNAWS</sequence>